<dbReference type="Proteomes" id="UP000616885">
    <property type="component" value="Unassembled WGS sequence"/>
</dbReference>
<proteinExistence type="predicted"/>
<evidence type="ECO:0000313" key="2">
    <source>
        <dbReference type="EMBL" id="KAF9755945.1"/>
    </source>
</evidence>
<comment type="caution">
    <text evidence="2">The sequence shown here is derived from an EMBL/GenBank/DDBJ whole genome shotgun (WGS) entry which is preliminary data.</text>
</comment>
<evidence type="ECO:0000313" key="3">
    <source>
        <dbReference type="Proteomes" id="UP000616885"/>
    </source>
</evidence>
<sequence>MPGYVNLPFYHMYEPASNNLNADVPCEEVCVICFKVFRWTSEYIRHAREHPNPSQTKRQYTEKICSELRGQSNKELEKALKKFMGPPMEPILGKRTWGAASLETDSAKDCREPNNALSLASDLMPPLAPVQNMDTFIPTQASYPLTEDDHIFDPPLFTTLNFPNYPPLIDANGWYTNAPSDFEYSATV</sequence>
<name>A0A8H7NHE5_BIOOC</name>
<gene>
    <name evidence="2" type="ORF">IM811_011386</name>
</gene>
<organism evidence="2 3">
    <name type="scientific">Bionectria ochroleuca</name>
    <name type="common">Gliocladium roseum</name>
    <dbReference type="NCBI Taxonomy" id="29856"/>
    <lineage>
        <taxon>Eukaryota</taxon>
        <taxon>Fungi</taxon>
        <taxon>Dikarya</taxon>
        <taxon>Ascomycota</taxon>
        <taxon>Pezizomycotina</taxon>
        <taxon>Sordariomycetes</taxon>
        <taxon>Hypocreomycetidae</taxon>
        <taxon>Hypocreales</taxon>
        <taxon>Bionectriaceae</taxon>
        <taxon>Clonostachys</taxon>
    </lineage>
</organism>
<dbReference type="PROSITE" id="PS00028">
    <property type="entry name" value="ZINC_FINGER_C2H2_1"/>
    <property type="match status" value="1"/>
</dbReference>
<accession>A0A8H7NHE5</accession>
<dbReference type="AlphaFoldDB" id="A0A8H7NHE5"/>
<feature type="domain" description="C2H2-type" evidence="1">
    <location>
        <begin position="30"/>
        <end position="50"/>
    </location>
</feature>
<dbReference type="InterPro" id="IPR013087">
    <property type="entry name" value="Znf_C2H2_type"/>
</dbReference>
<protein>
    <recommendedName>
        <fullName evidence="1">C2H2-type domain-containing protein</fullName>
    </recommendedName>
</protein>
<dbReference type="EMBL" id="JADCTT010000003">
    <property type="protein sequence ID" value="KAF9755945.1"/>
    <property type="molecule type" value="Genomic_DNA"/>
</dbReference>
<evidence type="ECO:0000259" key="1">
    <source>
        <dbReference type="PROSITE" id="PS00028"/>
    </source>
</evidence>
<reference evidence="2" key="1">
    <citation type="submission" date="2020-10" db="EMBL/GenBank/DDBJ databases">
        <title>High-Quality Genome Resource of Clonostachys rosea strain S41 by Oxford Nanopore Long-Read Sequencing.</title>
        <authorList>
            <person name="Wang H."/>
        </authorList>
    </citation>
    <scope>NUCLEOTIDE SEQUENCE</scope>
    <source>
        <strain evidence="2">S41</strain>
    </source>
</reference>